<evidence type="ECO:0008006" key="5">
    <source>
        <dbReference type="Google" id="ProtNLM"/>
    </source>
</evidence>
<feature type="chain" id="PRO_5013184796" description="LacI family transcriptional regulator" evidence="2">
    <location>
        <begin position="21"/>
        <end position="322"/>
    </location>
</feature>
<dbReference type="AlphaFoldDB" id="A0A1W6YLD9"/>
<dbReference type="Proteomes" id="UP000194151">
    <property type="component" value="Chromosome"/>
</dbReference>
<dbReference type="RefSeq" id="WP_086065120.1">
    <property type="nucleotide sequence ID" value="NZ_CP021108.1"/>
</dbReference>
<accession>A0A1W6YLD9</accession>
<dbReference type="SUPFAM" id="SSF53850">
    <property type="entry name" value="Periplasmic binding protein-like II"/>
    <property type="match status" value="1"/>
</dbReference>
<dbReference type="PANTHER" id="PTHR42928:SF5">
    <property type="entry name" value="BLR1237 PROTEIN"/>
    <property type="match status" value="1"/>
</dbReference>
<dbReference type="PIRSF" id="PIRSF017082">
    <property type="entry name" value="YflP"/>
    <property type="match status" value="1"/>
</dbReference>
<name>A0A1W6YLD9_9BORD</name>
<organism evidence="3 4">
    <name type="scientific">Bordetella genomosp. 8</name>
    <dbReference type="NCBI Taxonomy" id="1416806"/>
    <lineage>
        <taxon>Bacteria</taxon>
        <taxon>Pseudomonadati</taxon>
        <taxon>Pseudomonadota</taxon>
        <taxon>Betaproteobacteria</taxon>
        <taxon>Burkholderiales</taxon>
        <taxon>Alcaligenaceae</taxon>
        <taxon>Bordetella</taxon>
    </lineage>
</organism>
<dbReference type="CDD" id="cd13578">
    <property type="entry name" value="PBP2_Bug27"/>
    <property type="match status" value="1"/>
</dbReference>
<keyword evidence="4" id="KW-1185">Reference proteome</keyword>
<dbReference type="Pfam" id="PF03401">
    <property type="entry name" value="TctC"/>
    <property type="match status" value="1"/>
</dbReference>
<evidence type="ECO:0000256" key="2">
    <source>
        <dbReference type="SAM" id="SignalP"/>
    </source>
</evidence>
<comment type="similarity">
    <text evidence="1">Belongs to the UPF0065 (bug) family.</text>
</comment>
<dbReference type="OrthoDB" id="8678477at2"/>
<dbReference type="InterPro" id="IPR005064">
    <property type="entry name" value="BUG"/>
</dbReference>
<dbReference type="InterPro" id="IPR042100">
    <property type="entry name" value="Bug_dom1"/>
</dbReference>
<evidence type="ECO:0000313" key="4">
    <source>
        <dbReference type="Proteomes" id="UP000194151"/>
    </source>
</evidence>
<feature type="signal peptide" evidence="2">
    <location>
        <begin position="1"/>
        <end position="20"/>
    </location>
</feature>
<proteinExistence type="inferred from homology"/>
<keyword evidence="2" id="KW-0732">Signal</keyword>
<dbReference type="Gene3D" id="3.40.190.10">
    <property type="entry name" value="Periplasmic binding protein-like II"/>
    <property type="match status" value="1"/>
</dbReference>
<dbReference type="PANTHER" id="PTHR42928">
    <property type="entry name" value="TRICARBOXYLATE-BINDING PROTEIN"/>
    <property type="match status" value="1"/>
</dbReference>
<dbReference type="EMBL" id="CP021108">
    <property type="protein sequence ID" value="ARP81916.1"/>
    <property type="molecule type" value="Genomic_DNA"/>
</dbReference>
<dbReference type="STRING" id="1416806.CAL12_14560"/>
<gene>
    <name evidence="3" type="ORF">CAL12_14560</name>
</gene>
<evidence type="ECO:0000256" key="1">
    <source>
        <dbReference type="ARBA" id="ARBA00006987"/>
    </source>
</evidence>
<evidence type="ECO:0000313" key="3">
    <source>
        <dbReference type="EMBL" id="ARP81916.1"/>
    </source>
</evidence>
<sequence length="322" mass="33707">MRTALLAWAFACATFGAVPAAGAAYPDHAIRMIVPFGPGGGADIVSRIISQRLGAMLGQAVIVDNRPGGGTIIGAEMAAHAKPDGYTLFSGITGTMAINPSMYKRLPYDPVKDFTPIAMVAVGSNVLVVNPALPVHSVAELIAYAKANPGKLNFGSSGIGGAPHLAGELLKSRAGIDIVHVPYKGSAQAMVDLVSGHVQIMFTGLGAVIPQIKNNTLRPIAVASAERSKAIPELPAISETLPGFNASTWFGVFAPAGTPPDVVDTLSKDIVEIMQRPDVGKELLEQGYEPWVMGPRQLGDFVIEERGKWAKVIKDARIPAAD</sequence>
<protein>
    <recommendedName>
        <fullName evidence="5">LacI family transcriptional regulator</fullName>
    </recommendedName>
</protein>
<dbReference type="KEGG" id="bgv:CAL12_14560"/>
<reference evidence="3 4" key="1">
    <citation type="submission" date="2017-05" db="EMBL/GenBank/DDBJ databases">
        <title>Complete and WGS of Bordetella genogroups.</title>
        <authorList>
            <person name="Spilker T."/>
            <person name="LiPuma J."/>
        </authorList>
    </citation>
    <scope>NUCLEOTIDE SEQUENCE [LARGE SCALE GENOMIC DNA]</scope>
    <source>
        <strain evidence="3 4">AU19157</strain>
    </source>
</reference>
<dbReference type="Gene3D" id="3.40.190.150">
    <property type="entry name" value="Bordetella uptake gene, domain 1"/>
    <property type="match status" value="1"/>
</dbReference>